<dbReference type="GO" id="GO:0008270">
    <property type="term" value="F:zinc ion binding"/>
    <property type="evidence" value="ECO:0007669"/>
    <property type="project" value="UniProtKB-KW"/>
</dbReference>
<keyword evidence="6" id="KW-0156">Chromatin regulator</keyword>
<keyword evidence="7" id="KW-0805">Transcription regulation</keyword>
<evidence type="ECO:0000256" key="12">
    <source>
        <dbReference type="PROSITE-ProRule" id="PRU00459"/>
    </source>
</evidence>
<evidence type="ECO:0000256" key="2">
    <source>
        <dbReference type="ARBA" id="ARBA00022723"/>
    </source>
</evidence>
<evidence type="ECO:0000313" key="16">
    <source>
        <dbReference type="EMBL" id="CAG6617640.1"/>
    </source>
</evidence>
<evidence type="ECO:0000259" key="15">
    <source>
        <dbReference type="PROSITE" id="PS51024"/>
    </source>
</evidence>
<sequence>MDMATRETDMGGYIWMGDMIMPSDPSELMMDAQMDTSFFTEAHLEEMRVRQSSIDGYMMLEELEEGMYYEAPAVMSKMSTNATHQTNVNSHHGSNRKIKPVKHPGLKLQTPIAYQKDTDPNVIPIQKDGMAICEKCGAMGVKHAFYTRERRFCSLACARGSQHDNDNANNNSNTTTLYESTTNPIPPCIPQLMNIPPSQTFVPSHPINEELRYDESDQTVRGVKDESLEDEEEEEDSNSTDSTPSPYHVPPIPPLSPEEPMFPPDRKSHPELASSYDWASRLNDPTFVAAPVYNFQHAPMSDCWENISVGMKVEVENTDTDTPSGTIDNYLDSFWVASVTRIAGYKALLRYEGFGEDGSKDFWVNLCSSSVHPVGWCATRGKPLIPPRSIETKYSDWKQFLVKRLTGARTLPSNFYHRVQESVRSRFRVDMNLEVVDKKRISQVKVATIEKIVGKRLQVRYYDDDDGFCCHQDSPLIHPVGWARRTGHLISAPAHYTDRCTKGIRDRDDATEDLFPLSVSLGGGGGGEGGFKVGMKLESVDPLNLSDICVATVMQVLNDKFMMIRVNSYDDENSAGGSDWFCYHMSSPYIFAPGFCAAHGINLTPPKGYTQATFTWDQYCRDTNSVPAPPELFHQTVPDHQFHVGMRLESADLMNPALLCVGTICRLVGRLLRVHFDGWEDEFDQWIDCESCDIYPVGWCELVSHRLEPPRPPVKPGQPKQLSKGRKPKKKGGRWAKRGGLTGAGPKIETSSASTMSPNSFDHLSTSSFPSPQALGEVAPFRSSNTWDEQCSLSETATPPVSNSTSTTSEKEIPCLSSSQDSQNYNKEDICPAQWSTEDVGEFLKKNDCAAYCDNFAKQKINGEKLLTLTKEECFDLTGMKAGPSIKIAHLITCLNKIVQNPNRFKSALKKPLL</sequence>
<dbReference type="InterPro" id="IPR047358">
    <property type="entry name" value="MBT_dSfmbt_rpt1"/>
</dbReference>
<dbReference type="InterPro" id="IPR001660">
    <property type="entry name" value="SAM"/>
</dbReference>
<evidence type="ECO:0000256" key="10">
    <source>
        <dbReference type="ARBA" id="ARBA00023242"/>
    </source>
</evidence>
<dbReference type="Pfam" id="PF02820">
    <property type="entry name" value="MBT"/>
    <property type="match status" value="4"/>
</dbReference>
<keyword evidence="10" id="KW-0539">Nucleus</keyword>
<dbReference type="Pfam" id="PF21319">
    <property type="entry name" value="zf-FCS_1"/>
    <property type="match status" value="1"/>
</dbReference>
<proteinExistence type="predicted"/>
<feature type="compositionally biased region" description="Acidic residues" evidence="13">
    <location>
        <begin position="227"/>
        <end position="238"/>
    </location>
</feature>
<evidence type="ECO:0000259" key="14">
    <source>
        <dbReference type="PROSITE" id="PS50105"/>
    </source>
</evidence>
<dbReference type="GO" id="GO:0003682">
    <property type="term" value="F:chromatin binding"/>
    <property type="evidence" value="ECO:0007669"/>
    <property type="project" value="TreeGrafter"/>
</dbReference>
<dbReference type="SUPFAM" id="SSF47769">
    <property type="entry name" value="SAM/Pointed domain"/>
    <property type="match status" value="1"/>
</dbReference>
<feature type="repeat" description="MBT" evidence="12">
    <location>
        <begin position="494"/>
        <end position="606"/>
    </location>
</feature>
<dbReference type="CDD" id="cd20100">
    <property type="entry name" value="MBT_dSfmbt-like_rpt4"/>
    <property type="match status" value="1"/>
</dbReference>
<dbReference type="Gene3D" id="3.30.60.160">
    <property type="match status" value="1"/>
</dbReference>
<dbReference type="GO" id="GO:0003677">
    <property type="term" value="F:DNA binding"/>
    <property type="evidence" value="ECO:0007669"/>
    <property type="project" value="UniProtKB-KW"/>
</dbReference>
<feature type="compositionally biased region" description="Pro residues" evidence="13">
    <location>
        <begin position="247"/>
        <end position="263"/>
    </location>
</feature>
<dbReference type="Gene3D" id="2.30.30.140">
    <property type="match status" value="4"/>
</dbReference>
<evidence type="ECO:0000256" key="5">
    <source>
        <dbReference type="ARBA" id="ARBA00022833"/>
    </source>
</evidence>
<feature type="compositionally biased region" description="Low complexity" evidence="13">
    <location>
        <begin position="167"/>
        <end position="176"/>
    </location>
</feature>
<dbReference type="EMBL" id="HBUF01039477">
    <property type="protein sequence ID" value="CAG6617643.1"/>
    <property type="molecule type" value="Transcribed_RNA"/>
</dbReference>
<dbReference type="Gene3D" id="1.10.150.50">
    <property type="entry name" value="Transcription Factor, Ets-1"/>
    <property type="match status" value="1"/>
</dbReference>
<evidence type="ECO:0000256" key="11">
    <source>
        <dbReference type="PROSITE-ProRule" id="PRU00367"/>
    </source>
</evidence>
<feature type="compositionally biased region" description="Low complexity" evidence="13">
    <location>
        <begin position="796"/>
        <end position="808"/>
    </location>
</feature>
<comment type="subcellular location">
    <subcellularLocation>
        <location evidence="1">Nucleus</location>
    </subcellularLocation>
</comment>
<feature type="repeat" description="MBT" evidence="12">
    <location>
        <begin position="276"/>
        <end position="387"/>
    </location>
</feature>
<feature type="region of interest" description="Disordered" evidence="13">
    <location>
        <begin position="210"/>
        <end position="270"/>
    </location>
</feature>
<feature type="region of interest" description="Disordered" evidence="13">
    <location>
        <begin position="160"/>
        <end position="182"/>
    </location>
</feature>
<dbReference type="CDD" id="cd20119">
    <property type="entry name" value="MBT_dSfmbt_rpt1"/>
    <property type="match status" value="1"/>
</dbReference>
<dbReference type="EMBL" id="HBUF01039476">
    <property type="protein sequence ID" value="CAG6617640.1"/>
    <property type="molecule type" value="Transcribed_RNA"/>
</dbReference>
<dbReference type="InterPro" id="IPR012313">
    <property type="entry name" value="Znf_FCS"/>
</dbReference>
<dbReference type="InterPro" id="IPR013761">
    <property type="entry name" value="SAM/pointed_sf"/>
</dbReference>
<keyword evidence="2" id="KW-0479">Metal-binding</keyword>
<dbReference type="PANTHER" id="PTHR12247">
    <property type="entry name" value="POLYCOMB GROUP PROTEIN"/>
    <property type="match status" value="1"/>
</dbReference>
<dbReference type="EMBL" id="HBUF01318327">
    <property type="protein sequence ID" value="CAG6694427.1"/>
    <property type="molecule type" value="Transcribed_RNA"/>
</dbReference>
<keyword evidence="8" id="KW-0238">DNA-binding</keyword>
<dbReference type="InterPro" id="IPR004092">
    <property type="entry name" value="Mbt"/>
</dbReference>
<feature type="compositionally biased region" description="Polar residues" evidence="13">
    <location>
        <begin position="749"/>
        <end position="771"/>
    </location>
</feature>
<dbReference type="Pfam" id="PF00536">
    <property type="entry name" value="SAM_1"/>
    <property type="match status" value="1"/>
</dbReference>
<evidence type="ECO:0000256" key="13">
    <source>
        <dbReference type="SAM" id="MobiDB-lite"/>
    </source>
</evidence>
<feature type="region of interest" description="Disordered" evidence="13">
    <location>
        <begin position="710"/>
        <end position="777"/>
    </location>
</feature>
<dbReference type="InterPro" id="IPR050548">
    <property type="entry name" value="PcG_chromatin_remod_factors"/>
</dbReference>
<keyword evidence="9" id="KW-0804">Transcription</keyword>
<evidence type="ECO:0000256" key="6">
    <source>
        <dbReference type="ARBA" id="ARBA00022853"/>
    </source>
</evidence>
<evidence type="ECO:0000256" key="9">
    <source>
        <dbReference type="ARBA" id="ARBA00023163"/>
    </source>
</evidence>
<keyword evidence="4 11" id="KW-0863">Zinc-finger</keyword>
<feature type="region of interest" description="Disordered" evidence="13">
    <location>
        <begin position="790"/>
        <end position="823"/>
    </location>
</feature>
<dbReference type="GO" id="GO:0042393">
    <property type="term" value="F:histone binding"/>
    <property type="evidence" value="ECO:0007669"/>
    <property type="project" value="TreeGrafter"/>
</dbReference>
<name>A0A8D8LWL3_9HEMI</name>
<reference evidence="16" key="1">
    <citation type="submission" date="2021-05" db="EMBL/GenBank/DDBJ databases">
        <authorList>
            <person name="Alioto T."/>
            <person name="Alioto T."/>
            <person name="Gomez Garrido J."/>
        </authorList>
    </citation>
    <scope>NUCLEOTIDE SEQUENCE</scope>
</reference>
<dbReference type="InterPro" id="IPR038603">
    <property type="entry name" value="Znf_FCS_sf"/>
</dbReference>
<feature type="compositionally biased region" description="Basic residues" evidence="13">
    <location>
        <begin position="723"/>
        <end position="737"/>
    </location>
</feature>
<accession>A0A8D8LWL3</accession>
<dbReference type="SMART" id="SM00454">
    <property type="entry name" value="SAM"/>
    <property type="match status" value="1"/>
</dbReference>
<dbReference type="AlphaFoldDB" id="A0A8D8LWL3"/>
<dbReference type="PANTHER" id="PTHR12247:SF104">
    <property type="entry name" value="POLYCOMB PROTEIN SFMBT"/>
    <property type="match status" value="1"/>
</dbReference>
<feature type="repeat" description="MBT" evidence="12">
    <location>
        <begin position="614"/>
        <end position="710"/>
    </location>
</feature>
<dbReference type="PROSITE" id="PS50105">
    <property type="entry name" value="SAM_DOMAIN"/>
    <property type="match status" value="1"/>
</dbReference>
<organism evidence="16">
    <name type="scientific">Cacopsylla melanoneura</name>
    <dbReference type="NCBI Taxonomy" id="428564"/>
    <lineage>
        <taxon>Eukaryota</taxon>
        <taxon>Metazoa</taxon>
        <taxon>Ecdysozoa</taxon>
        <taxon>Arthropoda</taxon>
        <taxon>Hexapoda</taxon>
        <taxon>Insecta</taxon>
        <taxon>Pterygota</taxon>
        <taxon>Neoptera</taxon>
        <taxon>Paraneoptera</taxon>
        <taxon>Hemiptera</taxon>
        <taxon>Sternorrhyncha</taxon>
        <taxon>Psylloidea</taxon>
        <taxon>Psyllidae</taxon>
        <taxon>Psyllinae</taxon>
        <taxon>Cacopsylla</taxon>
    </lineage>
</organism>
<dbReference type="GO" id="GO:0005634">
    <property type="term" value="C:nucleus"/>
    <property type="evidence" value="ECO:0007669"/>
    <property type="project" value="UniProtKB-SubCell"/>
</dbReference>
<protein>
    <submittedName>
        <fullName evidence="16">Polycomb protein Sfmbt</fullName>
    </submittedName>
</protein>
<evidence type="ECO:0000256" key="4">
    <source>
        <dbReference type="ARBA" id="ARBA00022771"/>
    </source>
</evidence>
<dbReference type="EMBL" id="HBUF01557775">
    <property type="protein sequence ID" value="CAG6760867.1"/>
    <property type="molecule type" value="Transcribed_RNA"/>
</dbReference>
<dbReference type="GO" id="GO:0006325">
    <property type="term" value="P:chromatin organization"/>
    <property type="evidence" value="ECO:0007669"/>
    <property type="project" value="UniProtKB-KW"/>
</dbReference>
<dbReference type="SMART" id="SM00561">
    <property type="entry name" value="MBT"/>
    <property type="match status" value="4"/>
</dbReference>
<feature type="domain" description="FCS-type" evidence="15">
    <location>
        <begin position="124"/>
        <end position="159"/>
    </location>
</feature>
<feature type="repeat" description="MBT" evidence="12">
    <location>
        <begin position="395"/>
        <end position="493"/>
    </location>
</feature>
<dbReference type="GO" id="GO:0045892">
    <property type="term" value="P:negative regulation of DNA-templated transcription"/>
    <property type="evidence" value="ECO:0007669"/>
    <property type="project" value="TreeGrafter"/>
</dbReference>
<evidence type="ECO:0000256" key="7">
    <source>
        <dbReference type="ARBA" id="ARBA00023015"/>
    </source>
</evidence>
<dbReference type="PROSITE" id="PS51024">
    <property type="entry name" value="ZF_FCS"/>
    <property type="match status" value="1"/>
</dbReference>
<dbReference type="EMBL" id="HBUF01318328">
    <property type="protein sequence ID" value="CAG6694428.1"/>
    <property type="molecule type" value="Transcribed_RNA"/>
</dbReference>
<evidence type="ECO:0000256" key="3">
    <source>
        <dbReference type="ARBA" id="ARBA00022737"/>
    </source>
</evidence>
<keyword evidence="5" id="KW-0862">Zinc</keyword>
<feature type="domain" description="SAM" evidence="14">
    <location>
        <begin position="835"/>
        <end position="898"/>
    </location>
</feature>
<evidence type="ECO:0000256" key="1">
    <source>
        <dbReference type="ARBA" id="ARBA00004123"/>
    </source>
</evidence>
<dbReference type="SUPFAM" id="SSF63748">
    <property type="entry name" value="Tudor/PWWP/MBT"/>
    <property type="match status" value="4"/>
</dbReference>
<keyword evidence="3" id="KW-0677">Repeat</keyword>
<evidence type="ECO:0000256" key="8">
    <source>
        <dbReference type="ARBA" id="ARBA00023125"/>
    </source>
</evidence>
<dbReference type="PROSITE" id="PS51079">
    <property type="entry name" value="MBT"/>
    <property type="match status" value="4"/>
</dbReference>